<dbReference type="Proteomes" id="UP001519289">
    <property type="component" value="Unassembled WGS sequence"/>
</dbReference>
<comment type="caution">
    <text evidence="2">The sequence shown here is derived from an EMBL/GenBank/DDBJ whole genome shotgun (WGS) entry which is preliminary data.</text>
</comment>
<feature type="transmembrane region" description="Helical" evidence="1">
    <location>
        <begin position="12"/>
        <end position="34"/>
    </location>
</feature>
<keyword evidence="1" id="KW-1133">Transmembrane helix</keyword>
<feature type="transmembrane region" description="Helical" evidence="1">
    <location>
        <begin position="161"/>
        <end position="180"/>
    </location>
</feature>
<dbReference type="EMBL" id="JAGGLG010000045">
    <property type="protein sequence ID" value="MBP2020048.1"/>
    <property type="molecule type" value="Genomic_DNA"/>
</dbReference>
<keyword evidence="1" id="KW-0472">Membrane</keyword>
<feature type="transmembrane region" description="Helical" evidence="1">
    <location>
        <begin position="103"/>
        <end position="123"/>
    </location>
</feature>
<feature type="transmembrane region" description="Helical" evidence="1">
    <location>
        <begin position="245"/>
        <end position="263"/>
    </location>
</feature>
<feature type="transmembrane region" description="Helical" evidence="1">
    <location>
        <begin position="46"/>
        <end position="67"/>
    </location>
</feature>
<protein>
    <recommendedName>
        <fullName evidence="4">ABC transporter permease</fullName>
    </recommendedName>
</protein>
<keyword evidence="3" id="KW-1185">Reference proteome</keyword>
<evidence type="ECO:0000256" key="1">
    <source>
        <dbReference type="SAM" id="Phobius"/>
    </source>
</evidence>
<reference evidence="2 3" key="1">
    <citation type="submission" date="2021-03" db="EMBL/GenBank/DDBJ databases">
        <title>Genomic Encyclopedia of Type Strains, Phase IV (KMG-IV): sequencing the most valuable type-strain genomes for metagenomic binning, comparative biology and taxonomic classification.</title>
        <authorList>
            <person name="Goeker M."/>
        </authorList>
    </citation>
    <scope>NUCLEOTIDE SEQUENCE [LARGE SCALE GENOMIC DNA]</scope>
    <source>
        <strain evidence="2 3">DSM 27138</strain>
    </source>
</reference>
<evidence type="ECO:0000313" key="3">
    <source>
        <dbReference type="Proteomes" id="UP001519289"/>
    </source>
</evidence>
<feature type="transmembrane region" description="Helical" evidence="1">
    <location>
        <begin position="135"/>
        <end position="155"/>
    </location>
</feature>
<keyword evidence="1" id="KW-0812">Transmembrane</keyword>
<accession>A0ABS4JWZ0</accession>
<dbReference type="RefSeq" id="WP_209468151.1">
    <property type="nucleotide sequence ID" value="NZ_JAGGLG010000045.1"/>
</dbReference>
<organism evidence="2 3">
    <name type="scientific">Symbiobacterium terraclitae</name>
    <dbReference type="NCBI Taxonomy" id="557451"/>
    <lineage>
        <taxon>Bacteria</taxon>
        <taxon>Bacillati</taxon>
        <taxon>Bacillota</taxon>
        <taxon>Clostridia</taxon>
        <taxon>Eubacteriales</taxon>
        <taxon>Symbiobacteriaceae</taxon>
        <taxon>Symbiobacterium</taxon>
    </lineage>
</organism>
<gene>
    <name evidence="2" type="ORF">J2Z79_003502</name>
</gene>
<evidence type="ECO:0000313" key="2">
    <source>
        <dbReference type="EMBL" id="MBP2020048.1"/>
    </source>
</evidence>
<sequence length="668" mass="71590">MVTFRGYLRIALRSRILGALLIAGAGLLVYLRVVEHLQGAGILLQVFRLPVLTPLVVLVQVFLSIRAAQMDEDLHVDELMASLPAAAAGSLTARVLAQYCAALLVYGLLFALGAFLFTALPGLPMTHAPLRTAALMGAVSLLPATALGFALGLLFRRGLPAHLTGLLVFVAGPVLAMYTGSGGRTPLTALDWPMLLSFPLASPTLFPDAGLVAYNRLFAVGLTLLCLGQAYGVSLRRRGERDWRLVGSLLGAGLLLAAAGVGASQAEWRGREAAYMAEVAYYTAPPHLTGVITPEVGKYDLDVSLQPASRSMQVEASVALVSADPYADFTLRHPLTVERVIGPDGSAVPFVRSGDFVRVFTEGRPGTYTFHYRGTVWQWRRTDQGQLALGAHVAEGSVILPANHGWYPLPGAWLLSVPAREPGGQTVWMQDRPVEHDPVPMTVKVIFGSAEIPVATNAPDGQPVTAGWVIAQGYWSRAASSPGVMLSDLSAGDRTGVEGVRSAVNGYVARWFPSRGPLQWLEVSEAFALHATLYPQFPGAVIRTAPGGAGVGSALSNRLLLDRMHDLWLPDGRTREERALLAGVRLYLEEVFGAETGLPLRNLNRREPAAAEPVDEAVRDHTCRQLLALRDESGGDAARQVVQALLEQYAAGPLTAEVLDREMGRVRP</sequence>
<name>A0ABS4JWZ0_9FIRM</name>
<evidence type="ECO:0008006" key="4">
    <source>
        <dbReference type="Google" id="ProtNLM"/>
    </source>
</evidence>
<feature type="transmembrane region" description="Helical" evidence="1">
    <location>
        <begin position="212"/>
        <end position="233"/>
    </location>
</feature>
<proteinExistence type="predicted"/>